<evidence type="ECO:0000313" key="2">
    <source>
        <dbReference type="EMBL" id="QEN08468.1"/>
    </source>
</evidence>
<dbReference type="AlphaFoldDB" id="A0A5C1QMC0"/>
<dbReference type="KEGG" id="ock:EXM22_10900"/>
<dbReference type="Gene3D" id="3.40.50.12780">
    <property type="entry name" value="N-terminal domain of ligase-like"/>
    <property type="match status" value="2"/>
</dbReference>
<dbReference type="InterPro" id="IPR000873">
    <property type="entry name" value="AMP-dep_synth/lig_dom"/>
</dbReference>
<dbReference type="Pfam" id="PF00501">
    <property type="entry name" value="AMP-binding"/>
    <property type="match status" value="1"/>
</dbReference>
<dbReference type="OrthoDB" id="311554at2"/>
<sequence>MTIPSLFQEQAEKYPEILCQYSRNEKHQFTPVTYKEVYQRVAAMAWSLDKLGLQKGDHVGFISDNRSEWLILDLAIVSLGGADVPRGCDTMAPEMAYILGFSGCAITVLENDKQLEKILSLKEELPELKKVILIDAPETLVETPWEVYSYEELLAEGKEKSSPEFLAEKIAQGRGEDLCTLIFTSGTTGEPKGVMLTHDNFLHQVLNIKNVANIEVGDIWLSVLPVWHSFERVIQYIAIGAATTIAYSKPIGKVMLMDLQKLNPQWMASVPRIWSAIESGVSRNIKAKGPVSWGLYRFFLSIAILHQGMQNRLTGRVADFKKVFTLPYFILYPIPWLLLLPLRLLGNKLVFSKVQAKVGTGFKAGISGGGALPPRIYQFFKAIGIQLLEGYGLTETAPVVAFSPQNHPVMSVVGPAWPGTEIKILNEKGELAAAGEKGVVHLKGPQVMKGYYKKEEATAGILDKEGWLNSGDLGIMTVHQELRIIGREKDTIVLLGGENIEPVPMEQKLAESPYIEQAVIVGQDQKYLAALIVPDFDALEGYAKENNLAYENRIHLRDVHSILELLTGEINNLISSKNGYKSFERIYKFAVLRKSFEVGLELSGKQDLKRHAIAEIYKKEIQGLF</sequence>
<dbReference type="SUPFAM" id="SSF56801">
    <property type="entry name" value="Acetyl-CoA synthetase-like"/>
    <property type="match status" value="1"/>
</dbReference>
<keyword evidence="3" id="KW-1185">Reference proteome</keyword>
<dbReference type="InterPro" id="IPR052987">
    <property type="entry name" value="Chloroplast_AMP-bd_Enzymes"/>
</dbReference>
<dbReference type="Pfam" id="PF23562">
    <property type="entry name" value="AMP-binding_C_3"/>
    <property type="match status" value="1"/>
</dbReference>
<dbReference type="PROSITE" id="PS00455">
    <property type="entry name" value="AMP_BINDING"/>
    <property type="match status" value="1"/>
</dbReference>
<dbReference type="Proteomes" id="UP000324209">
    <property type="component" value="Chromosome"/>
</dbReference>
<name>A0A5C1QMC0_9SPIO</name>
<dbReference type="EMBL" id="CP036150">
    <property type="protein sequence ID" value="QEN08468.1"/>
    <property type="molecule type" value="Genomic_DNA"/>
</dbReference>
<gene>
    <name evidence="2" type="ORF">EXM22_10900</name>
</gene>
<organism evidence="2 3">
    <name type="scientific">Oceanispirochaeta crateris</name>
    <dbReference type="NCBI Taxonomy" id="2518645"/>
    <lineage>
        <taxon>Bacteria</taxon>
        <taxon>Pseudomonadati</taxon>
        <taxon>Spirochaetota</taxon>
        <taxon>Spirochaetia</taxon>
        <taxon>Spirochaetales</taxon>
        <taxon>Spirochaetaceae</taxon>
        <taxon>Oceanispirochaeta</taxon>
    </lineage>
</organism>
<keyword evidence="2" id="KW-0436">Ligase</keyword>
<reference evidence="2 3" key="1">
    <citation type="submission" date="2019-02" db="EMBL/GenBank/DDBJ databases">
        <title>Complete Genome Sequence and Methylome Analysis of free living Spirochaetas.</title>
        <authorList>
            <person name="Fomenkov A."/>
            <person name="Dubinina G."/>
            <person name="Leshcheva N."/>
            <person name="Mikheeva N."/>
            <person name="Grabovich M."/>
            <person name="Vincze T."/>
            <person name="Roberts R.J."/>
        </authorList>
    </citation>
    <scope>NUCLEOTIDE SEQUENCE [LARGE SCALE GENOMIC DNA]</scope>
    <source>
        <strain evidence="2 3">K2</strain>
    </source>
</reference>
<evidence type="ECO:0000259" key="1">
    <source>
        <dbReference type="Pfam" id="PF00501"/>
    </source>
</evidence>
<dbReference type="PANTHER" id="PTHR43813:SF1">
    <property type="entry name" value="ACYL-ACTIVATING ENZYME 16, CHLOROPLASTIC-RELATED"/>
    <property type="match status" value="1"/>
</dbReference>
<accession>A0A5C1QMC0</accession>
<feature type="domain" description="AMP-dependent synthetase/ligase" evidence="1">
    <location>
        <begin position="7"/>
        <end position="452"/>
    </location>
</feature>
<protein>
    <submittedName>
        <fullName evidence="2">Long-chain fatty acid--CoA ligase</fullName>
    </submittedName>
</protein>
<dbReference type="RefSeq" id="WP_149486549.1">
    <property type="nucleotide sequence ID" value="NZ_CP036150.1"/>
</dbReference>
<evidence type="ECO:0000313" key="3">
    <source>
        <dbReference type="Proteomes" id="UP000324209"/>
    </source>
</evidence>
<dbReference type="InterPro" id="IPR042099">
    <property type="entry name" value="ANL_N_sf"/>
</dbReference>
<proteinExistence type="predicted"/>
<dbReference type="InterPro" id="IPR020845">
    <property type="entry name" value="AMP-binding_CS"/>
</dbReference>
<dbReference type="GO" id="GO:0016874">
    <property type="term" value="F:ligase activity"/>
    <property type="evidence" value="ECO:0007669"/>
    <property type="project" value="UniProtKB-KW"/>
</dbReference>
<dbReference type="PANTHER" id="PTHR43813">
    <property type="entry name" value="ACYL-ACTIVATING ENZYME 16, CHLOROPLASTIC-RELATED"/>
    <property type="match status" value="1"/>
</dbReference>